<dbReference type="EMBL" id="JAHHHN010000005">
    <property type="protein sequence ID" value="MBW4561642.1"/>
    <property type="molecule type" value="Genomic_DNA"/>
</dbReference>
<dbReference type="AlphaFoldDB" id="A0A951PZ89"/>
<accession>A0A951PZ89</accession>
<proteinExistence type="predicted"/>
<reference evidence="1" key="2">
    <citation type="journal article" date="2022" name="Microbiol. Resour. Announc.">
        <title>Metagenome Sequencing to Explore Phylogenomics of Terrestrial Cyanobacteria.</title>
        <authorList>
            <person name="Ward R.D."/>
            <person name="Stajich J.E."/>
            <person name="Johansen J.R."/>
            <person name="Huntemann M."/>
            <person name="Clum A."/>
            <person name="Foster B."/>
            <person name="Foster B."/>
            <person name="Roux S."/>
            <person name="Palaniappan K."/>
            <person name="Varghese N."/>
            <person name="Mukherjee S."/>
            <person name="Reddy T.B.K."/>
            <person name="Daum C."/>
            <person name="Copeland A."/>
            <person name="Chen I.A."/>
            <person name="Ivanova N.N."/>
            <person name="Kyrpides N.C."/>
            <person name="Shapiro N."/>
            <person name="Eloe-Fadrosh E.A."/>
            <person name="Pietrasiak N."/>
        </authorList>
    </citation>
    <scope>NUCLEOTIDE SEQUENCE</scope>
    <source>
        <strain evidence="1">JT2-VF2</strain>
    </source>
</reference>
<protein>
    <submittedName>
        <fullName evidence="1">Uncharacterized protein</fullName>
    </submittedName>
</protein>
<dbReference type="Proteomes" id="UP000715781">
    <property type="component" value="Unassembled WGS sequence"/>
</dbReference>
<evidence type="ECO:0000313" key="1">
    <source>
        <dbReference type="EMBL" id="MBW4561642.1"/>
    </source>
</evidence>
<comment type="caution">
    <text evidence="1">The sequence shown here is derived from an EMBL/GenBank/DDBJ whole genome shotgun (WGS) entry which is preliminary data.</text>
</comment>
<name>A0A951PZ89_9NOST</name>
<reference evidence="1" key="1">
    <citation type="submission" date="2021-05" db="EMBL/GenBank/DDBJ databases">
        <authorList>
            <person name="Pietrasiak N."/>
            <person name="Ward R."/>
            <person name="Stajich J.E."/>
            <person name="Kurbessoian T."/>
        </authorList>
    </citation>
    <scope>NUCLEOTIDE SEQUENCE</scope>
    <source>
        <strain evidence="1">JT2-VF2</strain>
    </source>
</reference>
<sequence>MSNDKPLRVYALFLRFSARRSLILLIQAMSNDKPLRVYALFLRYSVRRSLFHNRRSLTLPQRRSLWEVCGV</sequence>
<evidence type="ECO:0000313" key="2">
    <source>
        <dbReference type="Proteomes" id="UP000715781"/>
    </source>
</evidence>
<organism evidence="1 2">
    <name type="scientific">Mojavia pulchra JT2-VF2</name>
    <dbReference type="NCBI Taxonomy" id="287848"/>
    <lineage>
        <taxon>Bacteria</taxon>
        <taxon>Bacillati</taxon>
        <taxon>Cyanobacteriota</taxon>
        <taxon>Cyanophyceae</taxon>
        <taxon>Nostocales</taxon>
        <taxon>Nostocaceae</taxon>
    </lineage>
</organism>
<gene>
    <name evidence="1" type="ORF">KME32_10895</name>
</gene>